<dbReference type="Pfam" id="PF02661">
    <property type="entry name" value="Fic"/>
    <property type="match status" value="1"/>
</dbReference>
<name>A0ABW1JSL6_9NOCA</name>
<dbReference type="InterPro" id="IPR036597">
    <property type="entry name" value="Fido-like_dom_sf"/>
</dbReference>
<comment type="caution">
    <text evidence="3">The sequence shown here is derived from an EMBL/GenBank/DDBJ whole genome shotgun (WGS) entry which is preliminary data.</text>
</comment>
<dbReference type="Gene3D" id="1.10.3290.10">
    <property type="entry name" value="Fido-like domain"/>
    <property type="match status" value="1"/>
</dbReference>
<proteinExistence type="predicted"/>
<keyword evidence="4" id="KW-1185">Reference proteome</keyword>
<feature type="compositionally biased region" description="Basic and acidic residues" evidence="1">
    <location>
        <begin position="23"/>
        <end position="35"/>
    </location>
</feature>
<evidence type="ECO:0000313" key="4">
    <source>
        <dbReference type="Proteomes" id="UP001596223"/>
    </source>
</evidence>
<evidence type="ECO:0000313" key="3">
    <source>
        <dbReference type="EMBL" id="MFC6011926.1"/>
    </source>
</evidence>
<sequence>MSSSSPHTRPRLPPTTSCPVNDTHPHPVRPETEILPTDRHRLIEAWLRFETIHPFVDGNGRAGCVLIHLVLRRRGLSERVTAPEVFDAFGALERCLASPEHVTRSPHRPVPRG</sequence>
<dbReference type="Proteomes" id="UP001596223">
    <property type="component" value="Unassembled WGS sequence"/>
</dbReference>
<dbReference type="EMBL" id="JBHSQN010000008">
    <property type="protein sequence ID" value="MFC6011926.1"/>
    <property type="molecule type" value="Genomic_DNA"/>
</dbReference>
<accession>A0ABW1JSL6</accession>
<dbReference type="SUPFAM" id="SSF140931">
    <property type="entry name" value="Fic-like"/>
    <property type="match status" value="1"/>
</dbReference>
<dbReference type="RefSeq" id="WP_378604535.1">
    <property type="nucleotide sequence ID" value="NZ_JBHSQN010000008.1"/>
</dbReference>
<evidence type="ECO:0000256" key="1">
    <source>
        <dbReference type="SAM" id="MobiDB-lite"/>
    </source>
</evidence>
<evidence type="ECO:0000259" key="2">
    <source>
        <dbReference type="PROSITE" id="PS51459"/>
    </source>
</evidence>
<dbReference type="PROSITE" id="PS51459">
    <property type="entry name" value="FIDO"/>
    <property type="match status" value="1"/>
</dbReference>
<feature type="region of interest" description="Disordered" evidence="1">
    <location>
        <begin position="1"/>
        <end position="35"/>
    </location>
</feature>
<dbReference type="InterPro" id="IPR003812">
    <property type="entry name" value="Fido"/>
</dbReference>
<organism evidence="3 4">
    <name type="scientific">Nocardia lasii</name>
    <dbReference type="NCBI Taxonomy" id="1616107"/>
    <lineage>
        <taxon>Bacteria</taxon>
        <taxon>Bacillati</taxon>
        <taxon>Actinomycetota</taxon>
        <taxon>Actinomycetes</taxon>
        <taxon>Mycobacteriales</taxon>
        <taxon>Nocardiaceae</taxon>
        <taxon>Nocardia</taxon>
    </lineage>
</organism>
<reference evidence="4" key="1">
    <citation type="journal article" date="2019" name="Int. J. Syst. Evol. Microbiol.">
        <title>The Global Catalogue of Microorganisms (GCM) 10K type strain sequencing project: providing services to taxonomists for standard genome sequencing and annotation.</title>
        <authorList>
            <consortium name="The Broad Institute Genomics Platform"/>
            <consortium name="The Broad Institute Genome Sequencing Center for Infectious Disease"/>
            <person name="Wu L."/>
            <person name="Ma J."/>
        </authorList>
    </citation>
    <scope>NUCLEOTIDE SEQUENCE [LARGE SCALE GENOMIC DNA]</scope>
    <source>
        <strain evidence="4">CCUG 36956</strain>
    </source>
</reference>
<feature type="domain" description="Fido" evidence="2">
    <location>
        <begin position="1"/>
        <end position="113"/>
    </location>
</feature>
<protein>
    <submittedName>
        <fullName evidence="3">Fic family protein</fullName>
    </submittedName>
</protein>
<gene>
    <name evidence="3" type="ORF">ACFP3H_12790</name>
</gene>